<dbReference type="GeneID" id="63714898"/>
<evidence type="ECO:0000259" key="2">
    <source>
        <dbReference type="Pfam" id="PF14856"/>
    </source>
</evidence>
<dbReference type="Pfam" id="PF14856">
    <property type="entry name" value="Hce2"/>
    <property type="match status" value="1"/>
</dbReference>
<proteinExistence type="predicted"/>
<dbReference type="AlphaFoldDB" id="A0A151GVI9"/>
<dbReference type="Proteomes" id="UP000076580">
    <property type="component" value="Chromosome 01"/>
</dbReference>
<dbReference type="InterPro" id="IPR029226">
    <property type="entry name" value="Ecp2-like"/>
</dbReference>
<keyword evidence="1" id="KW-0732">Signal</keyword>
<accession>A0A151GVI9</accession>
<keyword evidence="4" id="KW-1185">Reference proteome</keyword>
<feature type="signal peptide" evidence="1">
    <location>
        <begin position="1"/>
        <end position="17"/>
    </location>
</feature>
<evidence type="ECO:0000313" key="4">
    <source>
        <dbReference type="Proteomes" id="UP000076580"/>
    </source>
</evidence>
<comment type="caution">
    <text evidence="3">The sequence shown here is derived from an EMBL/GenBank/DDBJ whole genome shotgun (WGS) entry which is preliminary data.</text>
</comment>
<gene>
    <name evidence="3" type="ORF">DCS_02255</name>
</gene>
<evidence type="ECO:0000313" key="3">
    <source>
        <dbReference type="EMBL" id="KYK61114.1"/>
    </source>
</evidence>
<dbReference type="RefSeq" id="XP_040660466.1">
    <property type="nucleotide sequence ID" value="XM_040799583.1"/>
</dbReference>
<organism evidence="3 4">
    <name type="scientific">Drechmeria coniospora</name>
    <name type="common">Nematophagous fungus</name>
    <name type="synonym">Meria coniospora</name>
    <dbReference type="NCBI Taxonomy" id="98403"/>
    <lineage>
        <taxon>Eukaryota</taxon>
        <taxon>Fungi</taxon>
        <taxon>Dikarya</taxon>
        <taxon>Ascomycota</taxon>
        <taxon>Pezizomycotina</taxon>
        <taxon>Sordariomycetes</taxon>
        <taxon>Hypocreomycetidae</taxon>
        <taxon>Hypocreales</taxon>
        <taxon>Ophiocordycipitaceae</taxon>
        <taxon>Drechmeria</taxon>
    </lineage>
</organism>
<reference evidence="3 4" key="1">
    <citation type="journal article" date="2016" name="Sci. Rep.">
        <title>Insights into Adaptations to a Near-Obligate Nematode Endoparasitic Lifestyle from the Finished Genome of Drechmeria coniospora.</title>
        <authorList>
            <person name="Zhang L."/>
            <person name="Zhou Z."/>
            <person name="Guo Q."/>
            <person name="Fokkens L."/>
            <person name="Miskei M."/>
            <person name="Pocsi I."/>
            <person name="Zhang W."/>
            <person name="Chen M."/>
            <person name="Wang L."/>
            <person name="Sun Y."/>
            <person name="Donzelli B.G."/>
            <person name="Gibson D.M."/>
            <person name="Nelson D.R."/>
            <person name="Luo J.G."/>
            <person name="Rep M."/>
            <person name="Liu H."/>
            <person name="Yang S."/>
            <person name="Wang J."/>
            <person name="Krasnoff S.B."/>
            <person name="Xu Y."/>
            <person name="Molnar I."/>
            <person name="Lin M."/>
        </authorList>
    </citation>
    <scope>NUCLEOTIDE SEQUENCE [LARGE SCALE GENOMIC DNA]</scope>
    <source>
        <strain evidence="3 4">ARSEF 6962</strain>
    </source>
</reference>
<sequence>MHFLVVVLVHLAMAVTASPGHPPLANSTGVVWIPSTTDQSTCDPATFVPPAPDERPRLEPADWRECAALHSQWVAANGTLRVVVPHPVSCHANAFVPLVQARDCVLAVKPLDAAKAPFTVGDADVATLLYTSLLQFSSGTLLAVGGVVNCEDASGERAALSWRIAKTAR</sequence>
<protein>
    <recommendedName>
        <fullName evidence="2">Ecp2 effector protein-like domain-containing protein</fullName>
    </recommendedName>
</protein>
<feature type="chain" id="PRO_5007580953" description="Ecp2 effector protein-like domain-containing protein" evidence="1">
    <location>
        <begin position="18"/>
        <end position="169"/>
    </location>
</feature>
<dbReference type="InParanoid" id="A0A151GVI9"/>
<dbReference type="EMBL" id="LAYC01000001">
    <property type="protein sequence ID" value="KYK61114.1"/>
    <property type="molecule type" value="Genomic_DNA"/>
</dbReference>
<feature type="domain" description="Ecp2 effector protein-like" evidence="2">
    <location>
        <begin position="42"/>
        <end position="150"/>
    </location>
</feature>
<name>A0A151GVI9_DRECN</name>
<dbReference type="STRING" id="98403.A0A151GVI9"/>
<evidence type="ECO:0000256" key="1">
    <source>
        <dbReference type="SAM" id="SignalP"/>
    </source>
</evidence>